<evidence type="ECO:0000256" key="5">
    <source>
        <dbReference type="ARBA" id="ARBA00023136"/>
    </source>
</evidence>
<feature type="transmembrane region" description="Helical" evidence="6">
    <location>
        <begin position="366"/>
        <end position="389"/>
    </location>
</feature>
<feature type="transmembrane region" description="Helical" evidence="6">
    <location>
        <begin position="459"/>
        <end position="484"/>
    </location>
</feature>
<feature type="transmembrane region" description="Helical" evidence="6">
    <location>
        <begin position="246"/>
        <end position="265"/>
    </location>
</feature>
<evidence type="ECO:0000256" key="1">
    <source>
        <dbReference type="ARBA" id="ARBA00004651"/>
    </source>
</evidence>
<dbReference type="PATRIC" id="fig|1340495.3.peg.168"/>
<dbReference type="EMBL" id="CP006011">
    <property type="protein sequence ID" value="AGN98377.1"/>
    <property type="molecule type" value="Genomic_DNA"/>
</dbReference>
<organism evidence="8 9">
    <name type="scientific">Limosilactobacillus reuteri I5007</name>
    <dbReference type="NCBI Taxonomy" id="1340495"/>
    <lineage>
        <taxon>Bacteria</taxon>
        <taxon>Bacillati</taxon>
        <taxon>Bacillota</taxon>
        <taxon>Bacilli</taxon>
        <taxon>Lactobacillales</taxon>
        <taxon>Lactobacillaceae</taxon>
        <taxon>Limosilactobacillus</taxon>
    </lineage>
</organism>
<feature type="domain" description="Major facilitator superfamily (MFS) profile" evidence="7">
    <location>
        <begin position="335"/>
        <end position="515"/>
    </location>
</feature>
<dbReference type="InterPro" id="IPR002591">
    <property type="entry name" value="Phosphodiest/P_Trfase"/>
</dbReference>
<evidence type="ECO:0000313" key="8">
    <source>
        <dbReference type="EMBL" id="AGN98377.1"/>
    </source>
</evidence>
<dbReference type="HOGENOM" id="CLU_528725_0_0_9"/>
<protein>
    <submittedName>
        <fullName evidence="8">Major facilitator superfamily MFS_1</fullName>
    </submittedName>
</protein>
<evidence type="ECO:0000313" key="9">
    <source>
        <dbReference type="Proteomes" id="UP000014360"/>
    </source>
</evidence>
<dbReference type="PANTHER" id="PTHR23519:SF1">
    <property type="entry name" value="AUTOPHAGY-RELATED PROTEIN 22"/>
    <property type="match status" value="1"/>
</dbReference>
<dbReference type="PANTHER" id="PTHR23519">
    <property type="entry name" value="AUTOPHAGY-RELATED PROTEIN 22"/>
    <property type="match status" value="1"/>
</dbReference>
<dbReference type="InterPro" id="IPR024671">
    <property type="entry name" value="Atg22-like"/>
</dbReference>
<dbReference type="GO" id="GO:0005886">
    <property type="term" value="C:plasma membrane"/>
    <property type="evidence" value="ECO:0007669"/>
    <property type="project" value="UniProtKB-SubCell"/>
</dbReference>
<dbReference type="Pfam" id="PF11700">
    <property type="entry name" value="ATG22"/>
    <property type="match status" value="1"/>
</dbReference>
<gene>
    <name evidence="8" type="ORF">LRI_0168</name>
</gene>
<dbReference type="Gene3D" id="3.40.720.10">
    <property type="entry name" value="Alkaline Phosphatase, subunit A"/>
    <property type="match status" value="1"/>
</dbReference>
<evidence type="ECO:0000256" key="6">
    <source>
        <dbReference type="SAM" id="Phobius"/>
    </source>
</evidence>
<keyword evidence="5 6" id="KW-0472">Membrane</keyword>
<evidence type="ECO:0000256" key="3">
    <source>
        <dbReference type="ARBA" id="ARBA00022692"/>
    </source>
</evidence>
<dbReference type="PROSITE" id="PS50850">
    <property type="entry name" value="MFS"/>
    <property type="match status" value="1"/>
</dbReference>
<accession>R9WHG8</accession>
<keyword evidence="4 6" id="KW-1133">Transmembrane helix</keyword>
<evidence type="ECO:0000256" key="4">
    <source>
        <dbReference type="ARBA" id="ARBA00022989"/>
    </source>
</evidence>
<dbReference type="KEGG" id="lrt:LRI_0168"/>
<feature type="transmembrane region" description="Helical" evidence="6">
    <location>
        <begin position="336"/>
        <end position="360"/>
    </location>
</feature>
<feature type="transmembrane region" description="Helical" evidence="6">
    <location>
        <begin position="401"/>
        <end position="419"/>
    </location>
</feature>
<feature type="transmembrane region" description="Helical" evidence="6">
    <location>
        <begin position="277"/>
        <end position="300"/>
    </location>
</feature>
<dbReference type="Proteomes" id="UP000014360">
    <property type="component" value="Chromosome"/>
</dbReference>
<dbReference type="Pfam" id="PF01663">
    <property type="entry name" value="Phosphodiest"/>
    <property type="match status" value="1"/>
</dbReference>
<name>R9WHG8_LIMRT</name>
<reference evidence="8 9" key="1">
    <citation type="submission" date="2013-06" db="EMBL/GenBank/DDBJ databases">
        <title>The Complete Genome Sequence of Lactobacillus reuteri I5007, a Probiotic Strain Isolated from Healthy Pig.</title>
        <authorList>
            <person name="Hou C."/>
            <person name="Qiao S."/>
            <person name="Zeng X."/>
            <person name="Ma X."/>
            <person name="Yang F."/>
        </authorList>
    </citation>
    <scope>NUCLEOTIDE SEQUENCE [LARGE SCALE GENOMIC DNA]</scope>
    <source>
        <strain evidence="8 9">I5007</strain>
    </source>
</reference>
<proteinExistence type="predicted"/>
<keyword evidence="3 6" id="KW-0812">Transmembrane</keyword>
<comment type="subcellular location">
    <subcellularLocation>
        <location evidence="1">Cell membrane</location>
        <topology evidence="1">Multi-pass membrane protein</topology>
    </subcellularLocation>
</comment>
<dbReference type="SUPFAM" id="SSF103473">
    <property type="entry name" value="MFS general substrate transporter"/>
    <property type="match status" value="1"/>
</dbReference>
<feature type="transmembrane region" description="Helical" evidence="6">
    <location>
        <begin position="490"/>
        <end position="512"/>
    </location>
</feature>
<dbReference type="Gene3D" id="1.20.1250.20">
    <property type="entry name" value="MFS general substrate transporter like domains"/>
    <property type="match status" value="1"/>
</dbReference>
<dbReference type="InterPro" id="IPR050495">
    <property type="entry name" value="ATG22/LtaA_families"/>
</dbReference>
<dbReference type="SUPFAM" id="SSF53649">
    <property type="entry name" value="Alkaline phosphatase-like"/>
    <property type="match status" value="1"/>
</dbReference>
<dbReference type="InterPro" id="IPR017850">
    <property type="entry name" value="Alkaline_phosphatase_core_sf"/>
</dbReference>
<evidence type="ECO:0000259" key="7">
    <source>
        <dbReference type="PROSITE" id="PS50850"/>
    </source>
</evidence>
<dbReference type="InterPro" id="IPR036259">
    <property type="entry name" value="MFS_trans_sf"/>
</dbReference>
<sequence>MHGIVNNTKLQPRRQSPDWFWYRKDIQSMPLYDIAKEKGLTTAAFLWPVTAGSKIDYNLAEIFPNRIWTNQVLVSLKASSPLFLYEMNKKYGKLRHGIKQPWLDDFVTACAVDTIKNKKPDLTLIHLVDMDSMRHRYGVRSPQAKEALHRLDKRVAKIIQVTKDTGTYPQTDFVILGDHYQINVDKIIHLNMLFAQQGLLHPLGKKSTYRNNWQVTAKTCDGETYIYTRGAVDRGKLKQMDRVSSTGYGMGYLGGVVAFIIFLVAELSKGFGGLLSSYGVARFSFILAAVWWVIFAWPLLKNGHQRYSVNSVTNPFIDSLRRLRRTMHHINQYKQLTWFLVAYFFYIDGVDTIFTMATVIGKDLGIQTMMLMVVLLVVQLIAVPFSLLYGWLANKFSTRRIIMLGIIVYFFICLYALRLETLIDFWILAILVGTSQGGLQALSRSYFGRLVPKNDSSEFFGFYNILGKFSTILGPFIVGIVTQWTGKSTVGAASLSVLFALGLVMFIFASAIKDK</sequence>
<keyword evidence="2" id="KW-0813">Transport</keyword>
<evidence type="ECO:0000256" key="2">
    <source>
        <dbReference type="ARBA" id="ARBA00022448"/>
    </source>
</evidence>
<dbReference type="CDD" id="cd16018">
    <property type="entry name" value="Enpp"/>
    <property type="match status" value="1"/>
</dbReference>
<dbReference type="GO" id="GO:0022857">
    <property type="term" value="F:transmembrane transporter activity"/>
    <property type="evidence" value="ECO:0007669"/>
    <property type="project" value="InterPro"/>
</dbReference>
<dbReference type="InterPro" id="IPR020846">
    <property type="entry name" value="MFS_dom"/>
</dbReference>
<dbReference type="AlphaFoldDB" id="R9WHG8"/>